<name>A0A562I566_MICOL</name>
<reference evidence="4 5" key="1">
    <citation type="submission" date="2019-07" db="EMBL/GenBank/DDBJ databases">
        <title>R&amp;d 2014.</title>
        <authorList>
            <person name="Klenk H.-P."/>
        </authorList>
    </citation>
    <scope>NUCLEOTIDE SEQUENCE [LARGE SCALE GENOMIC DNA]</scope>
    <source>
        <strain evidence="4 5">DSM 43868</strain>
    </source>
</reference>
<evidence type="ECO:0000259" key="3">
    <source>
        <dbReference type="SMART" id="SM00331"/>
    </source>
</evidence>
<evidence type="ECO:0000259" key="2">
    <source>
        <dbReference type="SMART" id="SM00065"/>
    </source>
</evidence>
<dbReference type="GO" id="GO:0016791">
    <property type="term" value="F:phosphatase activity"/>
    <property type="evidence" value="ECO:0007669"/>
    <property type="project" value="TreeGrafter"/>
</dbReference>
<accession>A0A562I566</accession>
<protein>
    <submittedName>
        <fullName evidence="4">GAF domain-containing protein</fullName>
    </submittedName>
</protein>
<dbReference type="PANTHER" id="PTHR43156:SF2">
    <property type="entry name" value="STAGE II SPORULATION PROTEIN E"/>
    <property type="match status" value="1"/>
</dbReference>
<evidence type="ECO:0000256" key="1">
    <source>
        <dbReference type="ARBA" id="ARBA00022801"/>
    </source>
</evidence>
<evidence type="ECO:0000313" key="4">
    <source>
        <dbReference type="EMBL" id="TWH65855.1"/>
    </source>
</evidence>
<keyword evidence="5" id="KW-1185">Reference proteome</keyword>
<dbReference type="Gene3D" id="3.60.40.10">
    <property type="entry name" value="PPM-type phosphatase domain"/>
    <property type="match status" value="1"/>
</dbReference>
<gene>
    <name evidence="4" type="ORF">JD77_00794</name>
</gene>
<dbReference type="Gene3D" id="3.30.450.40">
    <property type="match status" value="1"/>
</dbReference>
<comment type="caution">
    <text evidence="4">The sequence shown here is derived from an EMBL/GenBank/DDBJ whole genome shotgun (WGS) entry which is preliminary data.</text>
</comment>
<dbReference type="Proteomes" id="UP000319825">
    <property type="component" value="Unassembled WGS sequence"/>
</dbReference>
<dbReference type="InterPro" id="IPR001932">
    <property type="entry name" value="PPM-type_phosphatase-like_dom"/>
</dbReference>
<dbReference type="SMART" id="SM00331">
    <property type="entry name" value="PP2C_SIG"/>
    <property type="match status" value="1"/>
</dbReference>
<dbReference type="OrthoDB" id="118142at2"/>
<dbReference type="EMBL" id="VLKE01000001">
    <property type="protein sequence ID" value="TWH65855.1"/>
    <property type="molecule type" value="Genomic_DNA"/>
</dbReference>
<proteinExistence type="predicted"/>
<dbReference type="Pfam" id="PF07228">
    <property type="entry name" value="SpoIIE"/>
    <property type="match status" value="1"/>
</dbReference>
<feature type="domain" description="GAF" evidence="2">
    <location>
        <begin position="27"/>
        <end position="171"/>
    </location>
</feature>
<dbReference type="InterPro" id="IPR036457">
    <property type="entry name" value="PPM-type-like_dom_sf"/>
</dbReference>
<feature type="domain" description="PPM-type phosphatase" evidence="3">
    <location>
        <begin position="189"/>
        <end position="400"/>
    </location>
</feature>
<dbReference type="InterPro" id="IPR029016">
    <property type="entry name" value="GAF-like_dom_sf"/>
</dbReference>
<dbReference type="RefSeq" id="WP_145773082.1">
    <property type="nucleotide sequence ID" value="NZ_BAAATQ010000184.1"/>
</dbReference>
<dbReference type="Pfam" id="PF13185">
    <property type="entry name" value="GAF_2"/>
    <property type="match status" value="1"/>
</dbReference>
<dbReference type="InterPro" id="IPR052016">
    <property type="entry name" value="Bact_Sigma-Reg"/>
</dbReference>
<dbReference type="AlphaFoldDB" id="A0A562I566"/>
<dbReference type="SUPFAM" id="SSF55781">
    <property type="entry name" value="GAF domain-like"/>
    <property type="match status" value="1"/>
</dbReference>
<organism evidence="4 5">
    <name type="scientific">Micromonospora olivasterospora</name>
    <dbReference type="NCBI Taxonomy" id="1880"/>
    <lineage>
        <taxon>Bacteria</taxon>
        <taxon>Bacillati</taxon>
        <taxon>Actinomycetota</taxon>
        <taxon>Actinomycetes</taxon>
        <taxon>Micromonosporales</taxon>
        <taxon>Micromonosporaceae</taxon>
        <taxon>Micromonospora</taxon>
    </lineage>
</organism>
<dbReference type="SUPFAM" id="SSF81606">
    <property type="entry name" value="PP2C-like"/>
    <property type="match status" value="1"/>
</dbReference>
<keyword evidence="1" id="KW-0378">Hydrolase</keyword>
<sequence>MASGRIDDDEQLRRIEAVTDSTLSRLDVADLFDELLDRVRDLLGVDTAAILLLDVHARQLVATAAKGLEEEVRQGFRVSVGRGFAGRVALTRQPVIIEHVTSDRVVNPILLETGVRSLLGVPIFARGEVAGVLHVGTLTPRRFNTDDIRLLELVADRVGQAARARANTLDQAAALALQRSLLPTALPQVPGLEMAARYVPGHVSGVGGDWYDVFTLPSGWVGVVIGDVSGHGLQSAVVMGRIRSALRAYALVCDDPAEALTMLDRKVVHFETGALTTALYAMISPDGATIRISVAGHLLPVLVAPDRPAALLPADVDLPLGTGRRPPPRRSARLDFPYGGVLVCYTDGLVERRGEVIDAGIARLQAAIPLAPVETVCATVMASLDTEHPNDDIAMLAIRRTVGRI</sequence>
<evidence type="ECO:0000313" key="5">
    <source>
        <dbReference type="Proteomes" id="UP000319825"/>
    </source>
</evidence>
<dbReference type="PANTHER" id="PTHR43156">
    <property type="entry name" value="STAGE II SPORULATION PROTEIN E-RELATED"/>
    <property type="match status" value="1"/>
</dbReference>
<dbReference type="InterPro" id="IPR003018">
    <property type="entry name" value="GAF"/>
</dbReference>
<dbReference type="SMART" id="SM00065">
    <property type="entry name" value="GAF"/>
    <property type="match status" value="1"/>
</dbReference>